<comment type="caution">
    <text evidence="8">The sequence shown here is derived from an EMBL/GenBank/DDBJ whole genome shotgun (WGS) entry which is preliminary data.</text>
</comment>
<evidence type="ECO:0000256" key="3">
    <source>
        <dbReference type="ARBA" id="ARBA00022801"/>
    </source>
</evidence>
<organism evidence="8 9">
    <name type="scientific">Granulicella cerasi</name>
    <dbReference type="NCBI Taxonomy" id="741063"/>
    <lineage>
        <taxon>Bacteria</taxon>
        <taxon>Pseudomonadati</taxon>
        <taxon>Acidobacteriota</taxon>
        <taxon>Terriglobia</taxon>
        <taxon>Terriglobales</taxon>
        <taxon>Acidobacteriaceae</taxon>
        <taxon>Granulicella</taxon>
    </lineage>
</organism>
<feature type="chain" id="PRO_5045378619" evidence="5">
    <location>
        <begin position="19"/>
        <end position="474"/>
    </location>
</feature>
<gene>
    <name evidence="8" type="ORF">ACFQBQ_13065</name>
</gene>
<dbReference type="Gene3D" id="3.20.20.80">
    <property type="entry name" value="Glycosidases"/>
    <property type="match status" value="1"/>
</dbReference>
<evidence type="ECO:0000256" key="2">
    <source>
        <dbReference type="ARBA" id="ARBA00022729"/>
    </source>
</evidence>
<comment type="similarity">
    <text evidence="1 4">Belongs to the glycosyl hydrolase 30 family.</text>
</comment>
<evidence type="ECO:0000313" key="9">
    <source>
        <dbReference type="Proteomes" id="UP001596391"/>
    </source>
</evidence>
<feature type="domain" description="Glycosyl hydrolase family 30 TIM-barrel" evidence="6">
    <location>
        <begin position="73"/>
        <end position="405"/>
    </location>
</feature>
<dbReference type="EMBL" id="JBHSWI010000001">
    <property type="protein sequence ID" value="MFC6646500.1"/>
    <property type="molecule type" value="Genomic_DNA"/>
</dbReference>
<dbReference type="Gene3D" id="2.60.40.1180">
    <property type="entry name" value="Golgi alpha-mannosidase II"/>
    <property type="match status" value="1"/>
</dbReference>
<dbReference type="InterPro" id="IPR001139">
    <property type="entry name" value="Glyco_hydro_30"/>
</dbReference>
<dbReference type="Proteomes" id="UP001596391">
    <property type="component" value="Unassembled WGS sequence"/>
</dbReference>
<dbReference type="RefSeq" id="WP_263370162.1">
    <property type="nucleotide sequence ID" value="NZ_JAGSYD010000001.1"/>
</dbReference>
<keyword evidence="2 5" id="KW-0732">Signal</keyword>
<feature type="signal peptide" evidence="5">
    <location>
        <begin position="1"/>
        <end position="18"/>
    </location>
</feature>
<feature type="domain" description="Glycosyl hydrolase family 30 beta sandwich" evidence="7">
    <location>
        <begin position="409"/>
        <end position="470"/>
    </location>
</feature>
<dbReference type="InterPro" id="IPR033452">
    <property type="entry name" value="GH30_C"/>
</dbReference>
<dbReference type="PRINTS" id="PR00843">
    <property type="entry name" value="GLHYDRLASE30"/>
</dbReference>
<reference evidence="9" key="1">
    <citation type="journal article" date="2019" name="Int. J. Syst. Evol. Microbiol.">
        <title>The Global Catalogue of Microorganisms (GCM) 10K type strain sequencing project: providing services to taxonomists for standard genome sequencing and annotation.</title>
        <authorList>
            <consortium name="The Broad Institute Genomics Platform"/>
            <consortium name="The Broad Institute Genome Sequencing Center for Infectious Disease"/>
            <person name="Wu L."/>
            <person name="Ma J."/>
        </authorList>
    </citation>
    <scope>NUCLEOTIDE SEQUENCE [LARGE SCALE GENOMIC DNA]</scope>
    <source>
        <strain evidence="9">CGMCC 1.16026</strain>
    </source>
</reference>
<protein>
    <submittedName>
        <fullName evidence="8">Glycoside hydrolase family 30 beta sandwich domain-containing protein</fullName>
    </submittedName>
</protein>
<evidence type="ECO:0000256" key="4">
    <source>
        <dbReference type="RuleBase" id="RU361188"/>
    </source>
</evidence>
<dbReference type="GO" id="GO:0016787">
    <property type="term" value="F:hydrolase activity"/>
    <property type="evidence" value="ECO:0007669"/>
    <property type="project" value="UniProtKB-KW"/>
</dbReference>
<dbReference type="InterPro" id="IPR013780">
    <property type="entry name" value="Glyco_hydro_b"/>
</dbReference>
<dbReference type="SUPFAM" id="SSF51445">
    <property type="entry name" value="(Trans)glycosidases"/>
    <property type="match status" value="1"/>
</dbReference>
<keyword evidence="9" id="KW-1185">Reference proteome</keyword>
<dbReference type="InterPro" id="IPR033453">
    <property type="entry name" value="Glyco_hydro_30_TIM-barrel"/>
</dbReference>
<evidence type="ECO:0000256" key="1">
    <source>
        <dbReference type="ARBA" id="ARBA00005382"/>
    </source>
</evidence>
<keyword evidence="3 4" id="KW-0378">Hydrolase</keyword>
<evidence type="ECO:0000259" key="6">
    <source>
        <dbReference type="Pfam" id="PF02055"/>
    </source>
</evidence>
<dbReference type="Pfam" id="PF02055">
    <property type="entry name" value="Glyco_hydro_30"/>
    <property type="match status" value="1"/>
</dbReference>
<evidence type="ECO:0000313" key="8">
    <source>
        <dbReference type="EMBL" id="MFC6646500.1"/>
    </source>
</evidence>
<dbReference type="InterPro" id="IPR017853">
    <property type="entry name" value="GH"/>
</dbReference>
<evidence type="ECO:0000259" key="7">
    <source>
        <dbReference type="Pfam" id="PF17189"/>
    </source>
</evidence>
<proteinExistence type="inferred from homology"/>
<dbReference type="Pfam" id="PF17189">
    <property type="entry name" value="Glyco_hydro_30C"/>
    <property type="match status" value="1"/>
</dbReference>
<keyword evidence="4" id="KW-0326">Glycosidase</keyword>
<dbReference type="PANTHER" id="PTHR11069:SF23">
    <property type="entry name" value="LYSOSOMAL ACID GLUCOSYLCERAMIDASE"/>
    <property type="match status" value="1"/>
</dbReference>
<name>A0ABW1ZC35_9BACT</name>
<sequence>MIRRVVAFSTLAVLTCCAASPAQEVRSYKTSSDLSMKLQPQPLQHFSSASRADAAASKELTITVDPKQRFQTIDGFGGSITDGTSWLVEAKIPAELREQVMQALFSREHGIALSFLRQPLGASDLSRAASTFDDMPAGQQDPDLKHFSIALDQQYTIPMLKEALKINPAITLMATPWSPPAWMKANGSLSGGTLRDDSYAVFAKYVTKSLLDYKAAGIDFKYMTIQNEPLYSTKDYPGMFVPDKTAVTLVGKFVGPEMRNAGLSTEVLAYDHNWDHPEYPLHLLEDPDAAKYVAGSAMHCYGGDVAAQDGIHDAFPAKGIWLTECSGGTWDKQPALMKTSHLLIESTRHWAKAVSLWGMVLDSDRGPHSGGCGTCRGLVTLDLHGNTPQASYTGDYYALGHASKFLMPGAVRIASDSFGESSLQTVAFQNTDQSIVLLVLNNSSDAKSFRVRANGKELKLKLEPTTLATYMWKP</sequence>
<evidence type="ECO:0000256" key="5">
    <source>
        <dbReference type="SAM" id="SignalP"/>
    </source>
</evidence>
<dbReference type="PANTHER" id="PTHR11069">
    <property type="entry name" value="GLUCOSYLCERAMIDASE"/>
    <property type="match status" value="1"/>
</dbReference>
<accession>A0ABW1ZC35</accession>